<gene>
    <name evidence="2" type="primary">85</name>
    <name evidence="2" type="ORF">SEA_ONYINYE_85</name>
</gene>
<dbReference type="KEGG" id="vg:77924880"/>
<proteinExistence type="predicted"/>
<dbReference type="GeneID" id="77924880"/>
<feature type="region of interest" description="Disordered" evidence="1">
    <location>
        <begin position="1"/>
        <end position="25"/>
    </location>
</feature>
<organism evidence="2 3">
    <name type="scientific">Mycobacterium phage Onyinye</name>
    <dbReference type="NCBI Taxonomy" id="2686235"/>
    <lineage>
        <taxon>Viruses</taxon>
        <taxon>Duplodnaviria</taxon>
        <taxon>Heunggongvirae</taxon>
        <taxon>Uroviricota</taxon>
        <taxon>Caudoviricetes</taxon>
        <taxon>Onyinyevirus</taxon>
        <taxon>Onyinyevirus onyinye</taxon>
    </lineage>
</organism>
<sequence>MRDMSYPTFPPNNQRPVNPAEQSVDAAQRQQAMEFLQKIMQAKQTPSYVPIVKQLGQIGIKPITKDVDGKESIVIPVDELMAKEWRHMSELDAINENLGGN</sequence>
<dbReference type="Proteomes" id="UP000463915">
    <property type="component" value="Segment"/>
</dbReference>
<name>A0A6B9LJG0_9CAUD</name>
<reference evidence="2 3" key="1">
    <citation type="submission" date="2019-12" db="EMBL/GenBank/DDBJ databases">
        <authorList>
            <person name="Ayuk M.A."/>
            <person name="Robinson C.J."/>
            <person name="Anderson W.A."/>
            <person name="Ullah H."/>
            <person name="Gugssa A."/>
            <person name="Somiranjan G."/>
            <person name="Allen A."/>
            <person name="Lourds M.F."/>
            <person name="Quagraine B.K."/>
            <person name="Smith M."/>
            <person name="Moore M."/>
            <person name="Oliver J."/>
            <person name="Irabor E."/>
            <person name="Roy S.D."/>
            <person name="Bassey G."/>
            <person name="Louis B.N."/>
            <person name="Adu D."/>
            <person name="Akhimien C.E."/>
            <person name="Annor K."/>
            <person name="Archibald A."/>
            <person name="Ashagre K.C."/>
            <person name="Baity M.R."/>
            <person name="Barnes K.J."/>
            <person name="Barrios L.E."/>
            <person name="Black A.C."/>
            <person name="Bowen'Kauth M.S."/>
            <person name="Bowman K.N."/>
            <person name="Breaux D.L."/>
            <person name="Brooks J.A."/>
            <person name="Bwayili H.A."/>
            <person name="Caine T."/>
            <person name="Williams A.Y."/>
            <person name="Norris L.J."/>
            <person name="Nwozo E.O."/>
            <person name="Prosper P.L."/>
            <person name="Rankin N.A."/>
            <person name="Richardson K.M."/>
            <person name="Robinson D.M."/>
            <person name="Salters D.J."/>
            <person name="Savage M.A."/>
            <person name="Solomon S.M."/>
            <person name="Williams L.R."/>
            <person name="Curtis N."/>
            <person name="Garlena R.A."/>
            <person name="Russell D.A."/>
            <person name="Pope W.H."/>
            <person name="Jacobs-Sera D."/>
            <person name="Hatfull G.F."/>
        </authorList>
    </citation>
    <scope>NUCLEOTIDE SEQUENCE [LARGE SCALE GENOMIC DNA]</scope>
</reference>
<dbReference type="EMBL" id="MN813687">
    <property type="protein sequence ID" value="QHB37489.1"/>
    <property type="molecule type" value="Genomic_DNA"/>
</dbReference>
<keyword evidence="3" id="KW-1185">Reference proteome</keyword>
<protein>
    <submittedName>
        <fullName evidence="2">Uncharacterized protein</fullName>
    </submittedName>
</protein>
<evidence type="ECO:0000256" key="1">
    <source>
        <dbReference type="SAM" id="MobiDB-lite"/>
    </source>
</evidence>
<evidence type="ECO:0000313" key="2">
    <source>
        <dbReference type="EMBL" id="QHB37489.1"/>
    </source>
</evidence>
<evidence type="ECO:0000313" key="3">
    <source>
        <dbReference type="Proteomes" id="UP000463915"/>
    </source>
</evidence>
<accession>A0A6B9LJG0</accession>
<dbReference type="RefSeq" id="YP_010649334.1">
    <property type="nucleotide sequence ID" value="NC_070765.1"/>
</dbReference>